<dbReference type="SUPFAM" id="SSF101744">
    <property type="entry name" value="Rof/RNase P subunit-like"/>
    <property type="match status" value="1"/>
</dbReference>
<protein>
    <recommendedName>
        <fullName evidence="4">Ribonuclease P protein subunit p29</fullName>
    </recommendedName>
</protein>
<comment type="subunit">
    <text evidence="10">Component of nuclear RNase P and RNase MRP ribonucleoproteins. RNase P consists of a catalytic RNA moiety and 10 different protein chains; POP1, POP4, POP5, POP7, RPP14, RPP21, RPP25, RPP30, RPP38 and RPP40. Within the RNase P complex, POP1, POP7 and RPP25 form the 'finger' subcomplex, POP5, RPP14, RPP40 and homodimeric RPP30 form the 'palm' subcomplex, and RPP21, POP4 and RPP38 form the 'wrist' subcomplex. All subunits of the RNase P complex interact with the catalytic RNA. Several subunits of RNase P are also part of the RNase MRP complex. RNase MRP consists of a catalytic RNA moiety and about 8 protein subunits; POP1, POP7, RPP25, RPP30, RPP38, RPP40 and possibly also POP4 and POP5.</text>
</comment>
<dbReference type="GO" id="GO:0033204">
    <property type="term" value="F:ribonuclease P RNA binding"/>
    <property type="evidence" value="ECO:0007669"/>
    <property type="project" value="InterPro"/>
</dbReference>
<comment type="subcellular location">
    <subcellularLocation>
        <location evidence="2">Nucleus</location>
    </subcellularLocation>
</comment>
<keyword evidence="9" id="KW-0378">Hydrolase</keyword>
<dbReference type="GO" id="GO:0004519">
    <property type="term" value="F:endonuclease activity"/>
    <property type="evidence" value="ECO:0007669"/>
    <property type="project" value="UniProtKB-KW"/>
</dbReference>
<evidence type="ECO:0000313" key="12">
    <source>
        <dbReference type="Proteomes" id="UP001432322"/>
    </source>
</evidence>
<sequence length="187" mass="21563">MASTSTDAGPADKVAKLRVVNLDKQDLRIVNPKRQARQNLARKSLTKEERKQIKYAQFEPMYQLWLQYAQQMLPEYRIQGRTVDDRLLRMEWLGAMLMVTEADNSSMVGLVGIVVLETKLTMQLVTKQDKHISEYNVSIHVIPKAGSVFQTAFRGKVLTLFGDAMRLRPSQRGRKSRLRQKLLFSLR</sequence>
<dbReference type="InterPro" id="IPR036980">
    <property type="entry name" value="RNase_P/MRP_Rpp29_sf"/>
</dbReference>
<keyword evidence="12" id="KW-1185">Reference proteome</keyword>
<evidence type="ECO:0000256" key="2">
    <source>
        <dbReference type="ARBA" id="ARBA00004123"/>
    </source>
</evidence>
<dbReference type="GO" id="GO:0006364">
    <property type="term" value="P:rRNA processing"/>
    <property type="evidence" value="ECO:0007669"/>
    <property type="project" value="TreeGrafter"/>
</dbReference>
<proteinExistence type="inferred from homology"/>
<dbReference type="SMART" id="SM00538">
    <property type="entry name" value="POP4"/>
    <property type="match status" value="1"/>
</dbReference>
<dbReference type="GO" id="GO:0030677">
    <property type="term" value="C:ribonuclease P complex"/>
    <property type="evidence" value="ECO:0007669"/>
    <property type="project" value="InterPro"/>
</dbReference>
<comment type="caution">
    <text evidence="11">The sequence shown here is derived from an EMBL/GenBank/DDBJ whole genome shotgun (WGS) entry which is preliminary data.</text>
</comment>
<dbReference type="PANTHER" id="PTHR13348:SF0">
    <property type="entry name" value="RIBONUCLEASE P PROTEIN SUBUNIT P29"/>
    <property type="match status" value="1"/>
</dbReference>
<evidence type="ECO:0000256" key="3">
    <source>
        <dbReference type="ARBA" id="ARBA00006181"/>
    </source>
</evidence>
<evidence type="ECO:0000256" key="10">
    <source>
        <dbReference type="ARBA" id="ARBA00046486"/>
    </source>
</evidence>
<reference evidence="11" key="1">
    <citation type="submission" date="2023-10" db="EMBL/GenBank/DDBJ databases">
        <title>Genome assembly of Pristionchus species.</title>
        <authorList>
            <person name="Yoshida K."/>
            <person name="Sommer R.J."/>
        </authorList>
    </citation>
    <scope>NUCLEOTIDE SEQUENCE</scope>
    <source>
        <strain evidence="11">RS5133</strain>
    </source>
</reference>
<name>A0AAV5WGC8_9BILA</name>
<evidence type="ECO:0000256" key="4">
    <source>
        <dbReference type="ARBA" id="ARBA00016225"/>
    </source>
</evidence>
<evidence type="ECO:0000256" key="7">
    <source>
        <dbReference type="ARBA" id="ARBA00022722"/>
    </source>
</evidence>
<dbReference type="Pfam" id="PF01868">
    <property type="entry name" value="RNase_P-MRP_p29"/>
    <property type="match status" value="1"/>
</dbReference>
<keyword evidence="8" id="KW-0255">Endonuclease</keyword>
<evidence type="ECO:0000313" key="11">
    <source>
        <dbReference type="EMBL" id="GMT30986.1"/>
    </source>
</evidence>
<dbReference type="GO" id="GO:0001682">
    <property type="term" value="P:tRNA 5'-leader removal"/>
    <property type="evidence" value="ECO:0007669"/>
    <property type="project" value="InterPro"/>
</dbReference>
<dbReference type="Proteomes" id="UP001432322">
    <property type="component" value="Unassembled WGS sequence"/>
</dbReference>
<dbReference type="Gene3D" id="2.30.30.210">
    <property type="entry name" value="Ribonuclease P/MRP, subunit p29"/>
    <property type="match status" value="1"/>
</dbReference>
<evidence type="ECO:0000256" key="8">
    <source>
        <dbReference type="ARBA" id="ARBA00022759"/>
    </source>
</evidence>
<dbReference type="GO" id="GO:0005634">
    <property type="term" value="C:nucleus"/>
    <property type="evidence" value="ECO:0007669"/>
    <property type="project" value="UniProtKB-SubCell"/>
</dbReference>
<evidence type="ECO:0000256" key="5">
    <source>
        <dbReference type="ARBA" id="ARBA00022490"/>
    </source>
</evidence>
<accession>A0AAV5WGC8</accession>
<keyword evidence="7" id="KW-0540">Nuclease</keyword>
<keyword evidence="6" id="KW-0819">tRNA processing</keyword>
<dbReference type="InterPro" id="IPR002730">
    <property type="entry name" value="Rpp29/RNP1"/>
</dbReference>
<gene>
    <name evidence="11" type="ORF">PFISCL1PPCAC_22283</name>
</gene>
<dbReference type="AlphaFoldDB" id="A0AAV5WGC8"/>
<organism evidence="11 12">
    <name type="scientific">Pristionchus fissidentatus</name>
    <dbReference type="NCBI Taxonomy" id="1538716"/>
    <lineage>
        <taxon>Eukaryota</taxon>
        <taxon>Metazoa</taxon>
        <taxon>Ecdysozoa</taxon>
        <taxon>Nematoda</taxon>
        <taxon>Chromadorea</taxon>
        <taxon>Rhabditida</taxon>
        <taxon>Rhabditina</taxon>
        <taxon>Diplogasteromorpha</taxon>
        <taxon>Diplogasteroidea</taxon>
        <taxon>Neodiplogasteridae</taxon>
        <taxon>Pristionchus</taxon>
    </lineage>
</organism>
<dbReference type="EMBL" id="BTSY01000005">
    <property type="protein sequence ID" value="GMT30986.1"/>
    <property type="molecule type" value="Genomic_DNA"/>
</dbReference>
<dbReference type="HAMAP" id="MF_00754">
    <property type="entry name" value="RNase_P_1"/>
    <property type="match status" value="1"/>
</dbReference>
<dbReference type="InterPro" id="IPR023538">
    <property type="entry name" value="RNP1"/>
</dbReference>
<evidence type="ECO:0000256" key="1">
    <source>
        <dbReference type="ARBA" id="ARBA00002435"/>
    </source>
</evidence>
<dbReference type="GO" id="GO:0000172">
    <property type="term" value="C:ribonuclease MRP complex"/>
    <property type="evidence" value="ECO:0007669"/>
    <property type="project" value="InterPro"/>
</dbReference>
<evidence type="ECO:0000256" key="9">
    <source>
        <dbReference type="ARBA" id="ARBA00022801"/>
    </source>
</evidence>
<keyword evidence="5" id="KW-0963">Cytoplasm</keyword>
<comment type="function">
    <text evidence="1">Component of ribonuclease P, a ribonucleoprotein complex that generates mature tRNA molecules by cleaving their 5'-ends.</text>
</comment>
<dbReference type="InterPro" id="IPR016848">
    <property type="entry name" value="RNase_P/MRP_Rpp29-subunit"/>
</dbReference>
<dbReference type="GO" id="GO:0016787">
    <property type="term" value="F:hydrolase activity"/>
    <property type="evidence" value="ECO:0007669"/>
    <property type="project" value="UniProtKB-KW"/>
</dbReference>
<evidence type="ECO:0000256" key="6">
    <source>
        <dbReference type="ARBA" id="ARBA00022694"/>
    </source>
</evidence>
<dbReference type="PANTHER" id="PTHR13348">
    <property type="entry name" value="RIBONUCLEASE P SUBUNIT P29"/>
    <property type="match status" value="1"/>
</dbReference>
<dbReference type="InterPro" id="IPR023534">
    <property type="entry name" value="Rof/RNase_P-like"/>
</dbReference>
<comment type="similarity">
    <text evidence="3">Belongs to the eukaryotic/archaeal RNase P protein component 1 family.</text>
</comment>